<name>A0A2M8PA01_9CHLR</name>
<evidence type="ECO:0000313" key="2">
    <source>
        <dbReference type="EMBL" id="PJF34357.1"/>
    </source>
</evidence>
<evidence type="ECO:0000259" key="1">
    <source>
        <dbReference type="PROSITE" id="PS50213"/>
    </source>
</evidence>
<dbReference type="PANTHER" id="PTHR10900:SF77">
    <property type="entry name" value="FI19380P1"/>
    <property type="match status" value="1"/>
</dbReference>
<dbReference type="EMBL" id="PGTM01000444">
    <property type="protein sequence ID" value="PJF34357.1"/>
    <property type="molecule type" value="Genomic_DNA"/>
</dbReference>
<dbReference type="AlphaFoldDB" id="A0A2M8PA01"/>
<accession>A0A2M8PA01</accession>
<dbReference type="InterPro" id="IPR036378">
    <property type="entry name" value="FAS1_dom_sf"/>
</dbReference>
<feature type="domain" description="FAS1" evidence="1">
    <location>
        <begin position="1"/>
        <end position="146"/>
    </location>
</feature>
<dbReference type="Pfam" id="PF02469">
    <property type="entry name" value="Fasciclin"/>
    <property type="match status" value="2"/>
</dbReference>
<organism evidence="2 3">
    <name type="scientific">Candidatus Thermofonsia Clade 1 bacterium</name>
    <dbReference type="NCBI Taxonomy" id="2364210"/>
    <lineage>
        <taxon>Bacteria</taxon>
        <taxon>Bacillati</taxon>
        <taxon>Chloroflexota</taxon>
        <taxon>Candidatus Thermofontia</taxon>
        <taxon>Candidatus Thermofonsia Clade 1</taxon>
    </lineage>
</organism>
<protein>
    <submittedName>
        <fullName evidence="2">Adhesin</fullName>
    </submittedName>
</protein>
<feature type="non-terminal residue" evidence="2">
    <location>
        <position position="1"/>
    </location>
</feature>
<dbReference type="PROSITE" id="PS50213">
    <property type="entry name" value="FAS1"/>
    <property type="match status" value="2"/>
</dbReference>
<feature type="non-terminal residue" evidence="2">
    <location>
        <position position="260"/>
    </location>
</feature>
<dbReference type="InterPro" id="IPR050904">
    <property type="entry name" value="Adhesion/Biosynth-related"/>
</dbReference>
<dbReference type="Proteomes" id="UP000229681">
    <property type="component" value="Unassembled WGS sequence"/>
</dbReference>
<dbReference type="FunFam" id="2.30.180.10:FF:000032">
    <property type="entry name" value="Fasciclin domain-containing protein, putative"/>
    <property type="match status" value="1"/>
</dbReference>
<gene>
    <name evidence="2" type="ORF">CUN49_16075</name>
</gene>
<dbReference type="Gene3D" id="2.30.180.10">
    <property type="entry name" value="FAS1 domain"/>
    <property type="match status" value="2"/>
</dbReference>
<comment type="caution">
    <text evidence="2">The sequence shown here is derived from an EMBL/GenBank/DDBJ whole genome shotgun (WGS) entry which is preliminary data.</text>
</comment>
<proteinExistence type="predicted"/>
<sequence>IVVEAAGAAEPQFTTLLAAVQAADEAVLKTLSDPEAKLTVFAPTDAAFAALKEALGEEAFNAVLANKEQLTQILLFHVVPSVVKSADVVAALEGSGGEFSVRSAQGQYIDVKQTEDGITIDGANLMLDMVDIEASNGVIHVIDAVILPETRTLAEIVTETASASEGAEFTTLLAAVQAANEAVVTALSNPESKLTVFAPTDAAFAALKEALGEEAFNGILADKAKLTNILLYHVVDGIVGSDDVAKLLADNNGEVQVTML</sequence>
<dbReference type="GO" id="GO:0005615">
    <property type="term" value="C:extracellular space"/>
    <property type="evidence" value="ECO:0007669"/>
    <property type="project" value="TreeGrafter"/>
</dbReference>
<feature type="domain" description="FAS1" evidence="1">
    <location>
        <begin position="153"/>
        <end position="260"/>
    </location>
</feature>
<reference evidence="2 3" key="1">
    <citation type="submission" date="2017-11" db="EMBL/GenBank/DDBJ databases">
        <title>Evolution of Phototrophy in the Chloroflexi Phylum Driven by Horizontal Gene Transfer.</title>
        <authorList>
            <person name="Ward L.M."/>
            <person name="Hemp J."/>
            <person name="Shih P.M."/>
            <person name="Mcglynn S.E."/>
            <person name="Fischer W."/>
        </authorList>
    </citation>
    <scope>NUCLEOTIDE SEQUENCE [LARGE SCALE GENOMIC DNA]</scope>
    <source>
        <strain evidence="2">JP3_13</strain>
    </source>
</reference>
<dbReference type="SUPFAM" id="SSF82153">
    <property type="entry name" value="FAS1 domain"/>
    <property type="match status" value="2"/>
</dbReference>
<evidence type="ECO:0000313" key="3">
    <source>
        <dbReference type="Proteomes" id="UP000229681"/>
    </source>
</evidence>
<dbReference type="SMART" id="SM00554">
    <property type="entry name" value="FAS1"/>
    <property type="match status" value="2"/>
</dbReference>
<dbReference type="PANTHER" id="PTHR10900">
    <property type="entry name" value="PERIOSTIN-RELATED"/>
    <property type="match status" value="1"/>
</dbReference>
<dbReference type="InterPro" id="IPR000782">
    <property type="entry name" value="FAS1_domain"/>
</dbReference>